<protein>
    <submittedName>
        <fullName evidence="1">Uncharacterized protein</fullName>
    </submittedName>
</protein>
<organism evidence="1 2">
    <name type="scientific">Rubroshorea leprosula</name>
    <dbReference type="NCBI Taxonomy" id="152421"/>
    <lineage>
        <taxon>Eukaryota</taxon>
        <taxon>Viridiplantae</taxon>
        <taxon>Streptophyta</taxon>
        <taxon>Embryophyta</taxon>
        <taxon>Tracheophyta</taxon>
        <taxon>Spermatophyta</taxon>
        <taxon>Magnoliopsida</taxon>
        <taxon>eudicotyledons</taxon>
        <taxon>Gunneridae</taxon>
        <taxon>Pentapetalae</taxon>
        <taxon>rosids</taxon>
        <taxon>malvids</taxon>
        <taxon>Malvales</taxon>
        <taxon>Dipterocarpaceae</taxon>
        <taxon>Rubroshorea</taxon>
    </lineage>
</organism>
<evidence type="ECO:0000313" key="2">
    <source>
        <dbReference type="Proteomes" id="UP001054252"/>
    </source>
</evidence>
<keyword evidence="2" id="KW-1185">Reference proteome</keyword>
<reference evidence="1 2" key="1">
    <citation type="journal article" date="2021" name="Commun. Biol.">
        <title>The genome of Shorea leprosula (Dipterocarpaceae) highlights the ecological relevance of drought in aseasonal tropical rainforests.</title>
        <authorList>
            <person name="Ng K.K.S."/>
            <person name="Kobayashi M.J."/>
            <person name="Fawcett J.A."/>
            <person name="Hatakeyama M."/>
            <person name="Paape T."/>
            <person name="Ng C.H."/>
            <person name="Ang C.C."/>
            <person name="Tnah L.H."/>
            <person name="Lee C.T."/>
            <person name="Nishiyama T."/>
            <person name="Sese J."/>
            <person name="O'Brien M.J."/>
            <person name="Copetti D."/>
            <person name="Mohd Noor M.I."/>
            <person name="Ong R.C."/>
            <person name="Putra M."/>
            <person name="Sireger I.Z."/>
            <person name="Indrioko S."/>
            <person name="Kosugi Y."/>
            <person name="Izuno A."/>
            <person name="Isagi Y."/>
            <person name="Lee S.L."/>
            <person name="Shimizu K.K."/>
        </authorList>
    </citation>
    <scope>NUCLEOTIDE SEQUENCE [LARGE SCALE GENOMIC DNA]</scope>
    <source>
        <strain evidence="1">214</strain>
    </source>
</reference>
<accession>A0AAV5M683</accession>
<name>A0AAV5M683_9ROSI</name>
<dbReference type="EMBL" id="BPVZ01000193">
    <property type="protein sequence ID" value="GKV45336.1"/>
    <property type="molecule type" value="Genomic_DNA"/>
</dbReference>
<comment type="caution">
    <text evidence="1">The sequence shown here is derived from an EMBL/GenBank/DDBJ whole genome shotgun (WGS) entry which is preliminary data.</text>
</comment>
<dbReference type="Proteomes" id="UP001054252">
    <property type="component" value="Unassembled WGS sequence"/>
</dbReference>
<proteinExistence type="predicted"/>
<sequence length="83" mass="9322">MNPSILESEFHLENEAKAGPSVEHQFIPSFMERSPLHKGFKVVSHDLASLRNGCDEDFCVSLYLGDNEAKRRRSDASTSTEPK</sequence>
<gene>
    <name evidence="1" type="ORF">SLEP1_g52437</name>
</gene>
<evidence type="ECO:0000313" key="1">
    <source>
        <dbReference type="EMBL" id="GKV45336.1"/>
    </source>
</evidence>
<dbReference type="AlphaFoldDB" id="A0AAV5M683"/>